<proteinExistence type="predicted"/>
<dbReference type="EMBL" id="BQNB010011643">
    <property type="protein sequence ID" value="GJS93245.1"/>
    <property type="molecule type" value="Genomic_DNA"/>
</dbReference>
<reference evidence="1" key="1">
    <citation type="journal article" date="2022" name="Int. J. Mol. Sci.">
        <title>Draft Genome of Tanacetum Coccineum: Genomic Comparison of Closely Related Tanacetum-Family Plants.</title>
        <authorList>
            <person name="Yamashiro T."/>
            <person name="Shiraishi A."/>
            <person name="Nakayama K."/>
            <person name="Satake H."/>
        </authorList>
    </citation>
    <scope>NUCLEOTIDE SEQUENCE</scope>
</reference>
<comment type="caution">
    <text evidence="1">The sequence shown here is derived from an EMBL/GenBank/DDBJ whole genome shotgun (WGS) entry which is preliminary data.</text>
</comment>
<name>A0ABQ4ZTH0_9ASTR</name>
<keyword evidence="2" id="KW-1185">Reference proteome</keyword>
<evidence type="ECO:0000313" key="1">
    <source>
        <dbReference type="EMBL" id="GJS93245.1"/>
    </source>
</evidence>
<accession>A0ABQ4ZTH0</accession>
<protein>
    <submittedName>
        <fullName evidence="1">Ribonuclease H-like domain-containing protein</fullName>
    </submittedName>
</protein>
<evidence type="ECO:0000313" key="2">
    <source>
        <dbReference type="Proteomes" id="UP001151760"/>
    </source>
</evidence>
<reference evidence="1" key="2">
    <citation type="submission" date="2022-01" db="EMBL/GenBank/DDBJ databases">
        <authorList>
            <person name="Yamashiro T."/>
            <person name="Shiraishi A."/>
            <person name="Satake H."/>
            <person name="Nakayama K."/>
        </authorList>
    </citation>
    <scope>NUCLEOTIDE SEQUENCE</scope>
</reference>
<dbReference type="Proteomes" id="UP001151760">
    <property type="component" value="Unassembled WGS sequence"/>
</dbReference>
<sequence length="166" mass="18492">MAQSLTPHPSVGPNLTTQCPTTLHVSNTLNCHNTTTQPTSIRTHPMGTHAQVGTIKQNPRFALHTSSISYVPKSPSLSLSDPNWRDALQDEYNATIKNSTWILVSKPLIVNLVQSMWCLDIRMFLSQKKYAMELLKRAHMLNCNPCRTLVDTELNPDGVPVAEKVC</sequence>
<gene>
    <name evidence="1" type="ORF">Tco_0800213</name>
</gene>
<organism evidence="1 2">
    <name type="scientific">Tanacetum coccineum</name>
    <dbReference type="NCBI Taxonomy" id="301880"/>
    <lineage>
        <taxon>Eukaryota</taxon>
        <taxon>Viridiplantae</taxon>
        <taxon>Streptophyta</taxon>
        <taxon>Embryophyta</taxon>
        <taxon>Tracheophyta</taxon>
        <taxon>Spermatophyta</taxon>
        <taxon>Magnoliopsida</taxon>
        <taxon>eudicotyledons</taxon>
        <taxon>Gunneridae</taxon>
        <taxon>Pentapetalae</taxon>
        <taxon>asterids</taxon>
        <taxon>campanulids</taxon>
        <taxon>Asterales</taxon>
        <taxon>Asteraceae</taxon>
        <taxon>Asteroideae</taxon>
        <taxon>Anthemideae</taxon>
        <taxon>Anthemidinae</taxon>
        <taxon>Tanacetum</taxon>
    </lineage>
</organism>